<evidence type="ECO:0000313" key="2">
    <source>
        <dbReference type="Proteomes" id="UP000829817"/>
    </source>
</evidence>
<dbReference type="RefSeq" id="WP_244784640.1">
    <property type="nucleotide sequence ID" value="NZ_CP091508.1"/>
</dbReference>
<dbReference type="InterPro" id="IPR016630">
    <property type="entry name" value="UCP015278"/>
</dbReference>
<dbReference type="Pfam" id="PF10004">
    <property type="entry name" value="DUF2247"/>
    <property type="match status" value="1"/>
</dbReference>
<dbReference type="EMBL" id="CP091508">
    <property type="protein sequence ID" value="UOO81473.1"/>
    <property type="molecule type" value="Genomic_DNA"/>
</dbReference>
<organism evidence="1 2">
    <name type="scientific">Uruburuella testudinis</name>
    <dbReference type="NCBI Taxonomy" id="1282863"/>
    <lineage>
        <taxon>Bacteria</taxon>
        <taxon>Pseudomonadati</taxon>
        <taxon>Pseudomonadota</taxon>
        <taxon>Betaproteobacteria</taxon>
        <taxon>Neisseriales</taxon>
        <taxon>Neisseriaceae</taxon>
        <taxon>Uruburuella</taxon>
    </lineage>
</organism>
<reference evidence="1 2" key="1">
    <citation type="journal article" date="2022" name="Res Sq">
        <title>Evolution of multicellular longitudinally dividing oral cavity symbionts (Neisseriaceae).</title>
        <authorList>
            <person name="Nyongesa S."/>
            <person name="Weber P."/>
            <person name="Bernet E."/>
            <person name="Pullido F."/>
            <person name="Nieckarz M."/>
            <person name="Delaby M."/>
            <person name="Nieves C."/>
            <person name="Viehboeck T."/>
            <person name="Krause N."/>
            <person name="Rivera-Millot A."/>
            <person name="Nakamura A."/>
            <person name="Vischer N."/>
            <person name="VanNieuwenhze M."/>
            <person name="Brun Y."/>
            <person name="Cava F."/>
            <person name="Bulgheresi S."/>
            <person name="Veyrier F."/>
        </authorList>
    </citation>
    <scope>NUCLEOTIDE SEQUENCE [LARGE SCALE GENOMIC DNA]</scope>
    <source>
        <strain evidence="1 2">CCUG 63373m</strain>
    </source>
</reference>
<dbReference type="PIRSF" id="PIRSF015278">
    <property type="entry name" value="UCP015278"/>
    <property type="match status" value="1"/>
</dbReference>
<accession>A0ABY4DRB3</accession>
<protein>
    <submittedName>
        <fullName evidence="1">DUF2247 family protein</fullName>
    </submittedName>
</protein>
<keyword evidence="2" id="KW-1185">Reference proteome</keyword>
<name>A0ABY4DRB3_9NEIS</name>
<proteinExistence type="predicted"/>
<gene>
    <name evidence="1" type="ORF">LVJ83_11040</name>
</gene>
<evidence type="ECO:0000313" key="1">
    <source>
        <dbReference type="EMBL" id="UOO81473.1"/>
    </source>
</evidence>
<sequence>MCIDLNLFRNKIHLNWSDILWGYEHNYLGWIDVIDISKYFLATQETQKDFLILELSQIDKSSIYKIKPILESLVETKNTYDTDKWLFMILQNLFINRNEVLDPLGVVENIYADFDYPEEIESFVRYMPRSYECKPSQLTNDEITLQIYKNWERYLIKKQEEYQYTK</sequence>
<dbReference type="Proteomes" id="UP000829817">
    <property type="component" value="Chromosome"/>
</dbReference>